<evidence type="ECO:0000313" key="7">
    <source>
        <dbReference type="Proteomes" id="UP001372338"/>
    </source>
</evidence>
<proteinExistence type="inferred from homology"/>
<dbReference type="PROSITE" id="PS00375">
    <property type="entry name" value="UDPGT"/>
    <property type="match status" value="1"/>
</dbReference>
<evidence type="ECO:0000256" key="5">
    <source>
        <dbReference type="RuleBase" id="RU362057"/>
    </source>
</evidence>
<dbReference type="Proteomes" id="UP001372338">
    <property type="component" value="Unassembled WGS sequence"/>
</dbReference>
<dbReference type="GO" id="GO:0008194">
    <property type="term" value="F:UDP-glycosyltransferase activity"/>
    <property type="evidence" value="ECO:0007669"/>
    <property type="project" value="InterPro"/>
</dbReference>
<dbReference type="InterPro" id="IPR002213">
    <property type="entry name" value="UDP_glucos_trans"/>
</dbReference>
<evidence type="ECO:0000313" key="6">
    <source>
        <dbReference type="EMBL" id="KAK7275341.1"/>
    </source>
</evidence>
<comment type="similarity">
    <text evidence="1 4">Belongs to the UDP-glycosyltransferase family.</text>
</comment>
<organism evidence="6 7">
    <name type="scientific">Crotalaria pallida</name>
    <name type="common">Smooth rattlebox</name>
    <name type="synonym">Crotalaria striata</name>
    <dbReference type="NCBI Taxonomy" id="3830"/>
    <lineage>
        <taxon>Eukaryota</taxon>
        <taxon>Viridiplantae</taxon>
        <taxon>Streptophyta</taxon>
        <taxon>Embryophyta</taxon>
        <taxon>Tracheophyta</taxon>
        <taxon>Spermatophyta</taxon>
        <taxon>Magnoliopsida</taxon>
        <taxon>eudicotyledons</taxon>
        <taxon>Gunneridae</taxon>
        <taxon>Pentapetalae</taxon>
        <taxon>rosids</taxon>
        <taxon>fabids</taxon>
        <taxon>Fabales</taxon>
        <taxon>Fabaceae</taxon>
        <taxon>Papilionoideae</taxon>
        <taxon>50 kb inversion clade</taxon>
        <taxon>genistoids sensu lato</taxon>
        <taxon>core genistoids</taxon>
        <taxon>Crotalarieae</taxon>
        <taxon>Crotalaria</taxon>
    </lineage>
</organism>
<keyword evidence="2 4" id="KW-0328">Glycosyltransferase</keyword>
<dbReference type="EC" id="2.4.1.-" evidence="5"/>
<reference evidence="6 7" key="1">
    <citation type="submission" date="2024-01" db="EMBL/GenBank/DDBJ databases">
        <title>The genomes of 5 underutilized Papilionoideae crops provide insights into root nodulation and disease resistanc.</title>
        <authorList>
            <person name="Yuan L."/>
        </authorList>
    </citation>
    <scope>NUCLEOTIDE SEQUENCE [LARGE SCALE GENOMIC DNA]</scope>
    <source>
        <strain evidence="6">ZHUSHIDOU_FW_LH</strain>
        <tissue evidence="6">Leaf</tissue>
    </source>
</reference>
<evidence type="ECO:0000256" key="2">
    <source>
        <dbReference type="ARBA" id="ARBA00022676"/>
    </source>
</evidence>
<dbReference type="Pfam" id="PF00201">
    <property type="entry name" value="UDPGT"/>
    <property type="match status" value="1"/>
</dbReference>
<dbReference type="EMBL" id="JAYWIO010000003">
    <property type="protein sequence ID" value="KAK7275341.1"/>
    <property type="molecule type" value="Genomic_DNA"/>
</dbReference>
<dbReference type="InterPro" id="IPR035595">
    <property type="entry name" value="UDP_glycos_trans_CS"/>
</dbReference>
<keyword evidence="7" id="KW-1185">Reference proteome</keyword>
<name>A0AAN9FIX0_CROPI</name>
<accession>A0AAN9FIX0</accession>
<evidence type="ECO:0000256" key="4">
    <source>
        <dbReference type="RuleBase" id="RU003718"/>
    </source>
</evidence>
<dbReference type="AlphaFoldDB" id="A0AAN9FIX0"/>
<dbReference type="SUPFAM" id="SSF53756">
    <property type="entry name" value="UDP-Glycosyltransferase/glycogen phosphorylase"/>
    <property type="match status" value="1"/>
</dbReference>
<evidence type="ECO:0000256" key="3">
    <source>
        <dbReference type="ARBA" id="ARBA00022679"/>
    </source>
</evidence>
<dbReference type="FunFam" id="3.40.50.2000:FF:000051">
    <property type="entry name" value="Glycosyltransferase"/>
    <property type="match status" value="1"/>
</dbReference>
<protein>
    <recommendedName>
        <fullName evidence="5">Glycosyltransferase</fullName>
        <ecNumber evidence="5">2.4.1.-</ecNumber>
    </recommendedName>
</protein>
<gene>
    <name evidence="6" type="ORF">RIF29_16454</name>
</gene>
<dbReference type="CDD" id="cd03784">
    <property type="entry name" value="GT1_Gtf-like"/>
    <property type="match status" value="1"/>
</dbReference>
<dbReference type="Gene3D" id="3.40.50.2000">
    <property type="entry name" value="Glycogen Phosphorylase B"/>
    <property type="match status" value="2"/>
</dbReference>
<dbReference type="FunFam" id="3.40.50.2000:FF:000054">
    <property type="entry name" value="Glycosyltransferase"/>
    <property type="match status" value="1"/>
</dbReference>
<sequence>MEDQKQPTIVAMMPSPGMGHLIPMIEFAKRLVLHHNLSVTFIIPTDAPPSKAQTTVLRSLPAAISHVFLPPVDLSDLPPNTKIEPIISLTVLRSLPSLRHALHRNIAALIVDIFGTDAFDIADEFGIPYYIFFPSTTMYLSFSFYLSRYLDQSVQCEFRDLPEPIHIPGCVPVHGKDLLDPVQDRSNDAYKWFVHHANRYKLAHGMIENSFLELEPEAIKELQKEEPGRPPVYPVGPLINMDHAQTGTHDCIKWLNEQPDGSVIFVCFGSGGTLTSAQMDEMAHGLEMSEQRFLWVVKSPNDKVANASYFNAASQADPFDFLPKGFVERTKGRGFVVSSWAPQAQVLSHESTGGFLTHCGWNSILESVVNGVPLVAWPLYAEQKMNAVLVSEDVKVALRPKVGENGLVERGEISSVVRRLMEGEEGKEVRYRMKELKKAASKTLGEDGSSTKHISELALKWQGKTTN</sequence>
<keyword evidence="3 4" id="KW-0808">Transferase</keyword>
<dbReference type="PANTHER" id="PTHR48046:SF6">
    <property type="entry name" value="GLYCOSYLTRANSFERASE"/>
    <property type="match status" value="1"/>
</dbReference>
<comment type="caution">
    <text evidence="6">The sequence shown here is derived from an EMBL/GenBank/DDBJ whole genome shotgun (WGS) entry which is preliminary data.</text>
</comment>
<dbReference type="PANTHER" id="PTHR48046">
    <property type="entry name" value="UDP-GLYCOSYLTRANSFERASE 72E1"/>
    <property type="match status" value="1"/>
</dbReference>
<evidence type="ECO:0000256" key="1">
    <source>
        <dbReference type="ARBA" id="ARBA00009995"/>
    </source>
</evidence>